<evidence type="ECO:0000313" key="2">
    <source>
        <dbReference type="Proteomes" id="UP000825729"/>
    </source>
</evidence>
<organism evidence="1 2">
    <name type="scientific">Aristolochia fimbriata</name>
    <name type="common">White veined hardy Dutchman's pipe vine</name>
    <dbReference type="NCBI Taxonomy" id="158543"/>
    <lineage>
        <taxon>Eukaryota</taxon>
        <taxon>Viridiplantae</taxon>
        <taxon>Streptophyta</taxon>
        <taxon>Embryophyta</taxon>
        <taxon>Tracheophyta</taxon>
        <taxon>Spermatophyta</taxon>
        <taxon>Magnoliopsida</taxon>
        <taxon>Magnoliidae</taxon>
        <taxon>Piperales</taxon>
        <taxon>Aristolochiaceae</taxon>
        <taxon>Aristolochia</taxon>
    </lineage>
</organism>
<dbReference type="EMBL" id="JAINDJ010000008">
    <property type="protein sequence ID" value="KAG9438917.1"/>
    <property type="molecule type" value="Genomic_DNA"/>
</dbReference>
<evidence type="ECO:0000313" key="1">
    <source>
        <dbReference type="EMBL" id="KAG9438917.1"/>
    </source>
</evidence>
<keyword evidence="2" id="KW-1185">Reference proteome</keyword>
<evidence type="ECO:0008006" key="3">
    <source>
        <dbReference type="Google" id="ProtNLM"/>
    </source>
</evidence>
<name>A0AAV7DTX5_ARIFI</name>
<gene>
    <name evidence="1" type="ORF">H6P81_019082</name>
</gene>
<proteinExistence type="predicted"/>
<accession>A0AAV7DTX5</accession>
<sequence length="102" mass="11166">MAQSDPQEQPTSVGEAAVAGCERQHRALCECHRRFGDSFQRDFACRHVNRALALCIVSTCCPAESDAVRELCASGGTKLKREQCQRAQVDLSACLSSHQDQV</sequence>
<protein>
    <recommendedName>
        <fullName evidence="3">COX assembly mitochondrial protein</fullName>
    </recommendedName>
</protein>
<dbReference type="Proteomes" id="UP000825729">
    <property type="component" value="Unassembled WGS sequence"/>
</dbReference>
<dbReference type="AlphaFoldDB" id="A0AAV7DTX5"/>
<reference evidence="1 2" key="1">
    <citation type="submission" date="2021-07" db="EMBL/GenBank/DDBJ databases">
        <title>The Aristolochia fimbriata genome: insights into angiosperm evolution, floral development and chemical biosynthesis.</title>
        <authorList>
            <person name="Jiao Y."/>
        </authorList>
    </citation>
    <scope>NUCLEOTIDE SEQUENCE [LARGE SCALE GENOMIC DNA]</scope>
    <source>
        <strain evidence="1">IBCAS-2021</strain>
        <tissue evidence="1">Leaf</tissue>
    </source>
</reference>
<comment type="caution">
    <text evidence="1">The sequence shown here is derived from an EMBL/GenBank/DDBJ whole genome shotgun (WGS) entry which is preliminary data.</text>
</comment>